<reference evidence="1" key="1">
    <citation type="submission" date="2022-08" db="EMBL/GenBank/DDBJ databases">
        <authorList>
            <person name="Wang H."/>
        </authorList>
    </citation>
    <scope>NUCLEOTIDE SEQUENCE</scope>
    <source>
        <strain evidence="1">XJK33-1</strain>
    </source>
</reference>
<organism evidence="1 2">
    <name type="scientific">Campylobacter felis</name>
    <dbReference type="NCBI Taxonomy" id="2974565"/>
    <lineage>
        <taxon>Bacteria</taxon>
        <taxon>Pseudomonadati</taxon>
        <taxon>Campylobacterota</taxon>
        <taxon>Epsilonproteobacteria</taxon>
        <taxon>Campylobacterales</taxon>
        <taxon>Campylobacteraceae</taxon>
        <taxon>Campylobacter</taxon>
    </lineage>
</organism>
<dbReference type="RefSeq" id="WP_270977818.1">
    <property type="nucleotide sequence ID" value="NZ_JANURS010000014.1"/>
</dbReference>
<keyword evidence="2" id="KW-1185">Reference proteome</keyword>
<comment type="caution">
    <text evidence="1">The sequence shown here is derived from an EMBL/GenBank/DDBJ whole genome shotgun (WGS) entry which is preliminary data.</text>
</comment>
<reference evidence="1" key="2">
    <citation type="journal article" date="2023" name="Microorganisms">
        <title>Isolation and Genomic Characteristics of Cat-Borne Campylobacter felis sp. nov. and Sheep-Borne Campylobacter ovis sp. nov.</title>
        <authorList>
            <person name="Wang H."/>
            <person name="Li Y."/>
            <person name="Gu Y."/>
            <person name="Zhou G."/>
            <person name="Chen X."/>
            <person name="Zhang X."/>
            <person name="Shao Z."/>
            <person name="Zhang J."/>
            <person name="Zhang M."/>
        </authorList>
    </citation>
    <scope>NUCLEOTIDE SEQUENCE</scope>
    <source>
        <strain evidence="1">XJK33-1</strain>
    </source>
</reference>
<name>A0ABT7I544_9BACT</name>
<dbReference type="Proteomes" id="UP001176223">
    <property type="component" value="Unassembled WGS sequence"/>
</dbReference>
<dbReference type="EMBL" id="JANURU010000015">
    <property type="protein sequence ID" value="MDL0147427.1"/>
    <property type="molecule type" value="Genomic_DNA"/>
</dbReference>
<sequence>MQELKMHLKKMSELNYNLLMSNIIIYSKIDEKDKQILLQCLQDRDRNYVGLNDNEQVYENIKKYLSLLRPLALPFENLVRVGGFNDGGYVMFNALSAGRDKRNLFVLKQSLGGELCLKIA</sequence>
<proteinExistence type="predicted"/>
<accession>A0ABT7I544</accession>
<gene>
    <name evidence="1" type="ORF">NYG95_07360</name>
</gene>
<evidence type="ECO:0000313" key="1">
    <source>
        <dbReference type="EMBL" id="MDL0147427.1"/>
    </source>
</evidence>
<protein>
    <submittedName>
        <fullName evidence="1">Uncharacterized protein</fullName>
    </submittedName>
</protein>
<evidence type="ECO:0000313" key="2">
    <source>
        <dbReference type="Proteomes" id="UP001176223"/>
    </source>
</evidence>